<dbReference type="Gene3D" id="3.20.20.100">
    <property type="entry name" value="NADP-dependent oxidoreductase domain"/>
    <property type="match status" value="1"/>
</dbReference>
<dbReference type="Proteomes" id="UP000662857">
    <property type="component" value="Chromosome"/>
</dbReference>
<evidence type="ECO:0000259" key="1">
    <source>
        <dbReference type="Pfam" id="PF00248"/>
    </source>
</evidence>
<dbReference type="AlphaFoldDB" id="A0A895YM86"/>
<dbReference type="EMBL" id="CP070499">
    <property type="protein sequence ID" value="QSB17082.1"/>
    <property type="molecule type" value="Genomic_DNA"/>
</dbReference>
<dbReference type="Pfam" id="PF00248">
    <property type="entry name" value="Aldo_ket_red"/>
    <property type="match status" value="1"/>
</dbReference>
<feature type="domain" description="NADP-dependent oxidoreductase" evidence="1">
    <location>
        <begin position="10"/>
        <end position="305"/>
    </location>
</feature>
<accession>A0A895YM86</accession>
<gene>
    <name evidence="2" type="ORF">JQS43_03105</name>
</gene>
<dbReference type="GO" id="GO:0005829">
    <property type="term" value="C:cytosol"/>
    <property type="evidence" value="ECO:0007669"/>
    <property type="project" value="TreeGrafter"/>
</dbReference>
<evidence type="ECO:0000313" key="2">
    <source>
        <dbReference type="EMBL" id="QSB17082.1"/>
    </source>
</evidence>
<proteinExistence type="predicted"/>
<dbReference type="CDD" id="cd19152">
    <property type="entry name" value="AKR_AKR15A"/>
    <property type="match status" value="1"/>
</dbReference>
<organism evidence="2 3">
    <name type="scientific">Natronosporangium hydrolyticum</name>
    <dbReference type="NCBI Taxonomy" id="2811111"/>
    <lineage>
        <taxon>Bacteria</taxon>
        <taxon>Bacillati</taxon>
        <taxon>Actinomycetota</taxon>
        <taxon>Actinomycetes</taxon>
        <taxon>Micromonosporales</taxon>
        <taxon>Micromonosporaceae</taxon>
        <taxon>Natronosporangium</taxon>
    </lineage>
</organism>
<dbReference type="InterPro" id="IPR036812">
    <property type="entry name" value="NAD(P)_OxRdtase_dom_sf"/>
</dbReference>
<dbReference type="GO" id="GO:0016491">
    <property type="term" value="F:oxidoreductase activity"/>
    <property type="evidence" value="ECO:0007669"/>
    <property type="project" value="InterPro"/>
</dbReference>
<sequence>MGKHGLRVSRLGVGTAALGGLFRSVPESASDELLRAAFQAGIRYLDTAPLYGHGRSERRVGRVLADDHPGDLVISTKVGRLLRPATEAAESIFEDRDPYDVVFDFSADGVRRSLTDSLARLGVERVDLLYIHDPDDHAEQALREAYPALAQLREEGVVGAIGIGMNQSRVPTRFVEEADIDVVLIAGRYTLLDQSAQADLLPAAQRRGVSVVAAGVYNSGVLLDPVAGTYDYAAAADDIRQRAQEVREVVAAYGVPVAAAGLQFPLRHPAVDVILAGPRNSEELQENIAAFNYPVPEELWQELEQRGLVAPVTAAG</sequence>
<keyword evidence="3" id="KW-1185">Reference proteome</keyword>
<dbReference type="PANTHER" id="PTHR42686:SF1">
    <property type="entry name" value="GH17980P-RELATED"/>
    <property type="match status" value="1"/>
</dbReference>
<protein>
    <submittedName>
        <fullName evidence="2">Aldo/keto reductase</fullName>
    </submittedName>
</protein>
<dbReference type="InterPro" id="IPR020471">
    <property type="entry name" value="AKR"/>
</dbReference>
<reference evidence="2" key="1">
    <citation type="submission" date="2021-02" db="EMBL/GenBank/DDBJ databases">
        <title>Natrosporangium hydrolyticum gen. nov., sp. nov, a haloalkaliphilic actinobacterium from a soda solonchak soil.</title>
        <authorList>
            <person name="Sorokin D.Y."/>
            <person name="Khijniak T.V."/>
            <person name="Zakharycheva A.P."/>
            <person name="Boueva O.V."/>
            <person name="Ariskina E.V."/>
            <person name="Hahnke R.L."/>
            <person name="Bunk B."/>
            <person name="Sproer C."/>
            <person name="Schumann P."/>
            <person name="Evtushenko L.I."/>
            <person name="Kublanov I.V."/>
        </authorList>
    </citation>
    <scope>NUCLEOTIDE SEQUENCE</scope>
    <source>
        <strain evidence="2">DSM 106523</strain>
    </source>
</reference>
<name>A0A895YM86_9ACTN</name>
<dbReference type="PANTHER" id="PTHR42686">
    <property type="entry name" value="GH17980P-RELATED"/>
    <property type="match status" value="1"/>
</dbReference>
<dbReference type="InterPro" id="IPR023210">
    <property type="entry name" value="NADP_OxRdtase_dom"/>
</dbReference>
<dbReference type="SUPFAM" id="SSF51430">
    <property type="entry name" value="NAD(P)-linked oxidoreductase"/>
    <property type="match status" value="1"/>
</dbReference>
<evidence type="ECO:0000313" key="3">
    <source>
        <dbReference type="Proteomes" id="UP000662857"/>
    </source>
</evidence>
<dbReference type="KEGG" id="nhy:JQS43_03105"/>